<dbReference type="Proteomes" id="UP000675409">
    <property type="component" value="Unassembled WGS sequence"/>
</dbReference>
<dbReference type="RefSeq" id="WP_201851442.1">
    <property type="nucleotide sequence ID" value="NZ_JABBYC010000098.1"/>
</dbReference>
<evidence type="ECO:0000256" key="2">
    <source>
        <dbReference type="SAM" id="MobiDB-lite"/>
    </source>
</evidence>
<proteinExistence type="predicted"/>
<gene>
    <name evidence="4" type="ORF">HGK34_21815</name>
</gene>
<keyword evidence="1" id="KW-0175">Coiled coil</keyword>
<evidence type="ECO:0000313" key="4">
    <source>
        <dbReference type="EMBL" id="MBL0888876.1"/>
    </source>
</evidence>
<feature type="coiled-coil region" evidence="1">
    <location>
        <begin position="215"/>
        <end position="242"/>
    </location>
</feature>
<keyword evidence="3" id="KW-0812">Transmembrane</keyword>
<keyword evidence="3" id="KW-1133">Transmembrane helix</keyword>
<evidence type="ECO:0000256" key="1">
    <source>
        <dbReference type="SAM" id="Coils"/>
    </source>
</evidence>
<keyword evidence="5" id="KW-1185">Reference proteome</keyword>
<feature type="coiled-coil region" evidence="1">
    <location>
        <begin position="144"/>
        <end position="189"/>
    </location>
</feature>
<feature type="transmembrane region" description="Helical" evidence="3">
    <location>
        <begin position="243"/>
        <end position="266"/>
    </location>
</feature>
<evidence type="ECO:0000313" key="5">
    <source>
        <dbReference type="Proteomes" id="UP000675409"/>
    </source>
</evidence>
<feature type="region of interest" description="Disordered" evidence="2">
    <location>
        <begin position="1"/>
        <end position="99"/>
    </location>
</feature>
<comment type="caution">
    <text evidence="4">The sequence shown here is derived from an EMBL/GenBank/DDBJ whole genome shotgun (WGS) entry which is preliminary data.</text>
</comment>
<feature type="compositionally biased region" description="Basic and acidic residues" evidence="2">
    <location>
        <begin position="17"/>
        <end position="26"/>
    </location>
</feature>
<evidence type="ECO:0000256" key="3">
    <source>
        <dbReference type="SAM" id="Phobius"/>
    </source>
</evidence>
<accession>A0ABS1LRG7</accession>
<reference evidence="4 5" key="1">
    <citation type="journal article" date="2021" name="Arch. Microbiol.">
        <title>Myceligenerans indicum sp. nov., an actinobacterium isolated from mangrove sediment of Sundarbans, India.</title>
        <authorList>
            <person name="Asha K."/>
            <person name="Bhadury P."/>
        </authorList>
    </citation>
    <scope>NUCLEOTIDE SEQUENCE [LARGE SCALE GENOMIC DNA]</scope>
    <source>
        <strain evidence="4 5">I2</strain>
    </source>
</reference>
<protein>
    <recommendedName>
        <fullName evidence="6">DUF3618 domain-containing protein</fullName>
    </recommendedName>
</protein>
<name>A0ABS1LRG7_9MICO</name>
<keyword evidence="3" id="KW-0472">Membrane</keyword>
<sequence>MSDERQIPSDDGDATEDDGRIERLRELLTAPIKIPDSASGSGDTTRDAPGDAEDYPAPSVDIPPHVRAAAEAAAHAGDPDDAEDEQPRRNRISRKRRTWADAFLDTGRRDLAGAGGDAAAQLLTRLDELDRRTGEDVAGARARADEAAAAATSAQQDLDAARIEVRESHEETAARLDGVERRIAAAEEATEEGVGALRTASAAQRDEISRLTTSLDAAETTAAAAQRSAAEAREQAAGAARKAGTATIVAVVAVVLALAALGAALVL</sequence>
<dbReference type="EMBL" id="JABBYC010000098">
    <property type="protein sequence ID" value="MBL0888876.1"/>
    <property type="molecule type" value="Genomic_DNA"/>
</dbReference>
<evidence type="ECO:0008006" key="6">
    <source>
        <dbReference type="Google" id="ProtNLM"/>
    </source>
</evidence>
<organism evidence="4 5">
    <name type="scientific">Myceligenerans indicum</name>
    <dbReference type="NCBI Taxonomy" id="2593663"/>
    <lineage>
        <taxon>Bacteria</taxon>
        <taxon>Bacillati</taxon>
        <taxon>Actinomycetota</taxon>
        <taxon>Actinomycetes</taxon>
        <taxon>Micrococcales</taxon>
        <taxon>Promicromonosporaceae</taxon>
        <taxon>Myceligenerans</taxon>
    </lineage>
</organism>